<dbReference type="AlphaFoldDB" id="A0A8G1R6B5"/>
<organism evidence="9 10">
    <name type="scientific">Aspergillus piperis CBS 112811</name>
    <dbReference type="NCBI Taxonomy" id="1448313"/>
    <lineage>
        <taxon>Eukaryota</taxon>
        <taxon>Fungi</taxon>
        <taxon>Dikarya</taxon>
        <taxon>Ascomycota</taxon>
        <taxon>Pezizomycotina</taxon>
        <taxon>Eurotiomycetes</taxon>
        <taxon>Eurotiomycetidae</taxon>
        <taxon>Eurotiales</taxon>
        <taxon>Aspergillaceae</taxon>
        <taxon>Aspergillus</taxon>
        <taxon>Aspergillus subgen. Circumdati</taxon>
    </lineage>
</organism>
<evidence type="ECO:0000256" key="6">
    <source>
        <dbReference type="ARBA" id="ARBA00031849"/>
    </source>
</evidence>
<dbReference type="Proteomes" id="UP000249526">
    <property type="component" value="Unassembled WGS sequence"/>
</dbReference>
<reference evidence="9 10" key="1">
    <citation type="submission" date="2018-02" db="EMBL/GenBank/DDBJ databases">
        <title>The genomes of Aspergillus section Nigri reveals drivers in fungal speciation.</title>
        <authorList>
            <consortium name="DOE Joint Genome Institute"/>
            <person name="Vesth T.C."/>
            <person name="Nybo J."/>
            <person name="Theobald S."/>
            <person name="Brandl J."/>
            <person name="Frisvad J.C."/>
            <person name="Nielsen K.F."/>
            <person name="Lyhne E.K."/>
            <person name="Kogle M.E."/>
            <person name="Kuo A."/>
            <person name="Riley R."/>
            <person name="Clum A."/>
            <person name="Nolan M."/>
            <person name="Lipzen A."/>
            <person name="Salamov A."/>
            <person name="Henrissat B."/>
            <person name="Wiebenga A."/>
            <person name="De vries R.P."/>
            <person name="Grigoriev I.V."/>
            <person name="Mortensen U.H."/>
            <person name="Andersen M.R."/>
            <person name="Baker S.E."/>
        </authorList>
    </citation>
    <scope>NUCLEOTIDE SEQUENCE [LARGE SCALE GENOMIC DNA]</scope>
    <source>
        <strain evidence="9 10">CBS 112811</strain>
    </source>
</reference>
<dbReference type="InterPro" id="IPR011009">
    <property type="entry name" value="Kinase-like_dom_sf"/>
</dbReference>
<dbReference type="GO" id="GO:0005739">
    <property type="term" value="C:mitochondrion"/>
    <property type="evidence" value="ECO:0007669"/>
    <property type="project" value="UniProtKB-SubCell"/>
</dbReference>
<accession>A0A8G1R6B5</accession>
<keyword evidence="4" id="KW-0809">Transit peptide</keyword>
<dbReference type="Gene3D" id="3.30.200.20">
    <property type="entry name" value="Phosphorylase Kinase, domain 1"/>
    <property type="match status" value="1"/>
</dbReference>
<dbReference type="EMBL" id="KZ825059">
    <property type="protein sequence ID" value="RAH59054.1"/>
    <property type="molecule type" value="Genomic_DNA"/>
</dbReference>
<dbReference type="PANTHER" id="PTHR36091:SF1">
    <property type="entry name" value="ALTERED INHERITANCE OF MITOCHONDRIA PROTEIN 9, MITOCHONDRIAL"/>
    <property type="match status" value="1"/>
</dbReference>
<feature type="coiled-coil region" evidence="7">
    <location>
        <begin position="524"/>
        <end position="551"/>
    </location>
</feature>
<dbReference type="PANTHER" id="PTHR36091">
    <property type="entry name" value="ALTERED INHERITANCE OF MITOCHONDRIA PROTEIN 9, MITOCHONDRIAL"/>
    <property type="match status" value="1"/>
</dbReference>
<keyword evidence="9" id="KW-0808">Transferase</keyword>
<dbReference type="GO" id="GO:0016740">
    <property type="term" value="F:transferase activity"/>
    <property type="evidence" value="ECO:0007669"/>
    <property type="project" value="UniProtKB-KW"/>
</dbReference>
<evidence type="ECO:0000256" key="4">
    <source>
        <dbReference type="ARBA" id="ARBA00022946"/>
    </source>
</evidence>
<dbReference type="InterPro" id="IPR002575">
    <property type="entry name" value="Aminoglycoside_PTrfase"/>
</dbReference>
<dbReference type="GeneID" id="37159266"/>
<name>A0A8G1R6B5_9EURO</name>
<evidence type="ECO:0000256" key="5">
    <source>
        <dbReference type="ARBA" id="ARBA00023128"/>
    </source>
</evidence>
<comment type="similarity">
    <text evidence="2">Belongs to the AIM9 family.</text>
</comment>
<feature type="domain" description="Aminoglycoside phosphotransferase" evidence="8">
    <location>
        <begin position="96"/>
        <end position="362"/>
    </location>
</feature>
<dbReference type="InterPro" id="IPR051035">
    <property type="entry name" value="Mito_inheritance_9"/>
</dbReference>
<keyword evidence="5" id="KW-0496">Mitochondrion</keyword>
<dbReference type="SUPFAM" id="SSF56112">
    <property type="entry name" value="Protein kinase-like (PK-like)"/>
    <property type="match status" value="1"/>
</dbReference>
<evidence type="ECO:0000259" key="8">
    <source>
        <dbReference type="Pfam" id="PF01636"/>
    </source>
</evidence>
<evidence type="ECO:0000256" key="1">
    <source>
        <dbReference type="ARBA" id="ARBA00004173"/>
    </source>
</evidence>
<evidence type="ECO:0000313" key="10">
    <source>
        <dbReference type="Proteomes" id="UP000249526"/>
    </source>
</evidence>
<protein>
    <recommendedName>
        <fullName evidence="3">Altered inheritance of mitochondria protein 9, mitochondrial</fullName>
    </recommendedName>
    <alternativeName>
        <fullName evidence="6">Found in mitochondrial proteome protein 29</fullName>
    </alternativeName>
</protein>
<proteinExistence type="inferred from homology"/>
<dbReference type="RefSeq" id="XP_025516976.1">
    <property type="nucleotide sequence ID" value="XM_025655864.1"/>
</dbReference>
<keyword evidence="7" id="KW-0175">Coiled coil</keyword>
<evidence type="ECO:0000256" key="7">
    <source>
        <dbReference type="SAM" id="Coils"/>
    </source>
</evidence>
<evidence type="ECO:0000256" key="3">
    <source>
        <dbReference type="ARBA" id="ARBA00016197"/>
    </source>
</evidence>
<evidence type="ECO:0000313" key="9">
    <source>
        <dbReference type="EMBL" id="RAH59054.1"/>
    </source>
</evidence>
<evidence type="ECO:0000256" key="2">
    <source>
        <dbReference type="ARBA" id="ARBA00005543"/>
    </source>
</evidence>
<comment type="subcellular location">
    <subcellularLocation>
        <location evidence="1">Mitochondrion</location>
    </subcellularLocation>
</comment>
<dbReference type="Pfam" id="PF01636">
    <property type="entry name" value="APH"/>
    <property type="match status" value="1"/>
</dbReference>
<dbReference type="Gene3D" id="3.90.1200.10">
    <property type="match status" value="1"/>
</dbReference>
<gene>
    <name evidence="9" type="ORF">BO85DRAFT_368365</name>
</gene>
<sequence>MLHTRACFGRPRLLSVRITSRTRYSPWSLVRSASTKPTDTNSHYFNYISGRWLHNERLQLEKRYITFNVSALQQITGQILGTQCVATNKVGEGMFNKMFSLKMADGKEVLARIPNPNAGHPHYIVAGEVATLDFLRASLEIPVPQVLSWSSSSQTNPVAAEYIIMEKVQGQQLSEVWDNMSEAQRFRLVRNLVHIERRLMKAKFTLHGSLYYRKTFPQGRSVAALPGLDDDIRSKYVIGPTTHRSFWEEEVGNLDIDRGPWESAMGYLCAVANREIVRIRHGHSNSNHITVPLGMTPKRLKEHVQLLEKFLAVLPHILPSDSTHSPVLLHHDLHVDNIFVDGHDPTHITSIIDWQAVHIAPLFLTAKFPSIFNCDDDYIWGALQPKLPTDFDVLSTIEKKEAEQKLERLRLKKFYELASRKFNPSLVHAMDQMRDDNDPTSFIFHIVSRTSKDGPIPLRELLIQVYEKWDGIMAQRGLTSLCPIYFSRKEIEQSRQQAEAWAAAFSQYDNLRAQISGEEGWVSHDDYEEARKRWKENEKTLQALRKQLEALV</sequence>
<keyword evidence="10" id="KW-1185">Reference proteome</keyword>